<dbReference type="OrthoDB" id="9812579at2"/>
<dbReference type="Proteomes" id="UP000324701">
    <property type="component" value="Unassembled WGS sequence"/>
</dbReference>
<name>A0A5B1BJD1_MYCSI</name>
<keyword evidence="2" id="KW-1185">Reference proteome</keyword>
<sequence length="127" mass="13919">MARLAVEVQNFWVYGSALMVAAATRAVDGGPHAAAQMLIGVLEHWERFGDMTEQWLTLRYITRLLIRLGSHDDAAFLYWAFINAGKPTPLTPAQMDVLIDCLGAARLDALSAPVCIAEVVARARHSL</sequence>
<protein>
    <submittedName>
        <fullName evidence="1">Uncharacterized protein</fullName>
    </submittedName>
</protein>
<dbReference type="RefSeq" id="WP_149655374.1">
    <property type="nucleotide sequence ID" value="NZ_VTZN01000132.1"/>
</dbReference>
<evidence type="ECO:0000313" key="2">
    <source>
        <dbReference type="Proteomes" id="UP000324701"/>
    </source>
</evidence>
<organism evidence="1 2">
    <name type="scientific">Mycobacterium simiae</name>
    <name type="common">Mycobacterium habana</name>
    <dbReference type="NCBI Taxonomy" id="1784"/>
    <lineage>
        <taxon>Bacteria</taxon>
        <taxon>Bacillati</taxon>
        <taxon>Actinomycetota</taxon>
        <taxon>Actinomycetes</taxon>
        <taxon>Mycobacteriales</taxon>
        <taxon>Mycobacteriaceae</taxon>
        <taxon>Mycobacterium</taxon>
        <taxon>Mycobacterium simiae complex</taxon>
    </lineage>
</organism>
<accession>A0A5B1BJD1</accession>
<reference evidence="1 2" key="1">
    <citation type="submission" date="2019-09" db="EMBL/GenBank/DDBJ databases">
        <title>Report of infection by Mycobacterium simiae a patient suffering from pulmonary tuberculosis.</title>
        <authorList>
            <person name="Mohanty P.S."/>
            <person name="Bansal A.K."/>
            <person name="Singh H."/>
            <person name="Sharma S."/>
            <person name="Patil S.A."/>
            <person name="Upadhaya P."/>
            <person name="Singh P.K."/>
            <person name="Kumar D."/>
            <person name="Kumar S."/>
            <person name="Singh R.K."/>
            <person name="Chaudhary B."/>
        </authorList>
    </citation>
    <scope>NUCLEOTIDE SEQUENCE [LARGE SCALE GENOMIC DNA]</scope>
    <source>
        <strain evidence="1 2">JAL-560-SIM</strain>
    </source>
</reference>
<evidence type="ECO:0000313" key="1">
    <source>
        <dbReference type="EMBL" id="KAA1248768.1"/>
    </source>
</evidence>
<dbReference type="EMBL" id="VTZN01000132">
    <property type="protein sequence ID" value="KAA1248768.1"/>
    <property type="molecule type" value="Genomic_DNA"/>
</dbReference>
<comment type="caution">
    <text evidence="1">The sequence shown here is derived from an EMBL/GenBank/DDBJ whole genome shotgun (WGS) entry which is preliminary data.</text>
</comment>
<proteinExistence type="predicted"/>
<gene>
    <name evidence="1" type="ORF">F0Q45_18795</name>
</gene>
<dbReference type="AlphaFoldDB" id="A0A5B1BJD1"/>